<dbReference type="InterPro" id="IPR014118">
    <property type="entry name" value="T4SS_TraV"/>
</dbReference>
<name>D8MK51_ERWBE</name>
<geneLocation type="plasmid" evidence="3 4">
    <name>pEB170</name>
</geneLocation>
<organism evidence="4">
    <name type="scientific">Erwinia billingiae (strain Eb661)</name>
    <dbReference type="NCBI Taxonomy" id="634500"/>
    <lineage>
        <taxon>Bacteria</taxon>
        <taxon>Pseudomonadati</taxon>
        <taxon>Pseudomonadota</taxon>
        <taxon>Gammaproteobacteria</taxon>
        <taxon>Enterobacterales</taxon>
        <taxon>Erwiniaceae</taxon>
        <taxon>Erwinia</taxon>
    </lineage>
</organism>
<evidence type="ECO:0000313" key="4">
    <source>
        <dbReference type="Proteomes" id="UP000008793"/>
    </source>
</evidence>
<dbReference type="GeneID" id="90509939"/>
<feature type="signal peptide" evidence="2">
    <location>
        <begin position="1"/>
        <end position="18"/>
    </location>
</feature>
<dbReference type="NCBIfam" id="NF010293">
    <property type="entry name" value="PRK13733.1"/>
    <property type="match status" value="1"/>
</dbReference>
<keyword evidence="3" id="KW-0614">Plasmid</keyword>
<protein>
    <submittedName>
        <fullName evidence="3">Conjugal transfer protein</fullName>
    </submittedName>
</protein>
<dbReference type="PROSITE" id="PS51257">
    <property type="entry name" value="PROKAR_LIPOPROTEIN"/>
    <property type="match status" value="1"/>
</dbReference>
<dbReference type="Pfam" id="PF09676">
    <property type="entry name" value="TraV"/>
    <property type="match status" value="1"/>
</dbReference>
<dbReference type="Proteomes" id="UP000008793">
    <property type="component" value="Plasmid pEB170"/>
</dbReference>
<dbReference type="AlphaFoldDB" id="D8MK51"/>
<sequence>MYKLLGGALLCAALTGCAGMNSDFDCNKTATDQCLSMSDASRLAAKGKSLDDLTAEAQASPKPAGESLATLPNSRPAASPDRKISTATLASRPVITPPAVSSSNALRASYIPVRAQAAPVTPGEYASAGRVNALRIPDATQRLWIAPWVDEQDSFHQPAVVEFVKKKSRWDEDFRVISEGE</sequence>
<evidence type="ECO:0000256" key="2">
    <source>
        <dbReference type="SAM" id="SignalP"/>
    </source>
</evidence>
<dbReference type="RefSeq" id="WP_013200016.1">
    <property type="nucleotide sequence ID" value="NC_014305.1"/>
</dbReference>
<dbReference type="KEGG" id="ebi:EbC_pEb17201960"/>
<dbReference type="HOGENOM" id="CLU_125919_0_0_6"/>
<keyword evidence="4" id="KW-1185">Reference proteome</keyword>
<gene>
    <name evidence="3" type="primary">traV</name>
    <name evidence="3" type="ordered locus">EbC_pEb17201960</name>
</gene>
<proteinExistence type="predicted"/>
<dbReference type="NCBIfam" id="TIGR02747">
    <property type="entry name" value="TraV"/>
    <property type="match status" value="1"/>
</dbReference>
<keyword evidence="2" id="KW-0732">Signal</keyword>
<feature type="region of interest" description="Disordered" evidence="1">
    <location>
        <begin position="59"/>
        <end position="81"/>
    </location>
</feature>
<feature type="chain" id="PRO_5003117915" evidence="2">
    <location>
        <begin position="19"/>
        <end position="181"/>
    </location>
</feature>
<reference evidence="3 4" key="1">
    <citation type="journal article" date="2010" name="BMC Genomics">
        <title>Genome comparison of the epiphytic bacteria Erwinia billingiae and E. tasmaniensis with the pear pathogen E. pyrifoliae.</title>
        <authorList>
            <person name="Kube M."/>
            <person name="Migdoll A.M."/>
            <person name="Gehring I."/>
            <person name="Heitmann K."/>
            <person name="Mayer Y."/>
            <person name="Kuhl H."/>
            <person name="Knaust F."/>
            <person name="Geider K."/>
            <person name="Reinhardt R."/>
        </authorList>
    </citation>
    <scope>NUCLEOTIDE SEQUENCE [LARGE SCALE GENOMIC DNA]</scope>
    <source>
        <strain evidence="3 4">Eb661</strain>
        <plasmid evidence="3">pEB170</plasmid>
    </source>
</reference>
<dbReference type="EMBL" id="FP236830">
    <property type="protein sequence ID" value="CAX53649.1"/>
    <property type="molecule type" value="Genomic_DNA"/>
</dbReference>
<evidence type="ECO:0000313" key="3">
    <source>
        <dbReference type="EMBL" id="CAX53649.1"/>
    </source>
</evidence>
<evidence type="ECO:0000256" key="1">
    <source>
        <dbReference type="SAM" id="MobiDB-lite"/>
    </source>
</evidence>
<accession>D8MK51</accession>